<name>A0A0N0GYS1_9ACTN</name>
<evidence type="ECO:0000313" key="2">
    <source>
        <dbReference type="EMBL" id="KPC62102.1"/>
    </source>
</evidence>
<keyword evidence="2" id="KW-0238">DNA-binding</keyword>
<evidence type="ECO:0000259" key="1">
    <source>
        <dbReference type="Pfam" id="PF19054"/>
    </source>
</evidence>
<gene>
    <name evidence="2" type="ORF">ADL29_20155</name>
</gene>
<dbReference type="AlphaFoldDB" id="A0A0N0GYS1"/>
<proteinExistence type="predicted"/>
<dbReference type="SUPFAM" id="SSF47413">
    <property type="entry name" value="lambda repressor-like DNA-binding domains"/>
    <property type="match status" value="1"/>
</dbReference>
<dbReference type="InterPro" id="IPR010982">
    <property type="entry name" value="Lambda_DNA-bd_dom_sf"/>
</dbReference>
<comment type="caution">
    <text evidence="2">The sequence shown here is derived from an EMBL/GenBank/DDBJ whole genome shotgun (WGS) entry which is preliminary data.</text>
</comment>
<accession>A0A0N0GYS1</accession>
<organism evidence="2 3">
    <name type="scientific">Streptomyces chattanoogensis</name>
    <dbReference type="NCBI Taxonomy" id="66876"/>
    <lineage>
        <taxon>Bacteria</taxon>
        <taxon>Bacillati</taxon>
        <taxon>Actinomycetota</taxon>
        <taxon>Actinomycetes</taxon>
        <taxon>Kitasatosporales</taxon>
        <taxon>Streptomycetaceae</taxon>
        <taxon>Streptomyces</taxon>
    </lineage>
</organism>
<evidence type="ECO:0000313" key="3">
    <source>
        <dbReference type="Proteomes" id="UP000037982"/>
    </source>
</evidence>
<dbReference type="PATRIC" id="fig|66876.3.peg.4431"/>
<dbReference type="EMBL" id="LGKG01000141">
    <property type="protein sequence ID" value="KPC62102.1"/>
    <property type="molecule type" value="Genomic_DNA"/>
</dbReference>
<dbReference type="GO" id="GO:0003677">
    <property type="term" value="F:DNA binding"/>
    <property type="evidence" value="ECO:0007669"/>
    <property type="project" value="UniProtKB-KW"/>
</dbReference>
<dbReference type="Pfam" id="PF19054">
    <property type="entry name" value="DUF5753"/>
    <property type="match status" value="1"/>
</dbReference>
<protein>
    <submittedName>
        <fullName evidence="2">DNA-binding protein</fullName>
    </submittedName>
</protein>
<dbReference type="InterPro" id="IPR043917">
    <property type="entry name" value="DUF5753"/>
</dbReference>
<dbReference type="RefSeq" id="WP_053925027.1">
    <property type="nucleotide sequence ID" value="NZ_LGKG01000141.1"/>
</dbReference>
<reference evidence="3" key="1">
    <citation type="submission" date="2015-07" db="EMBL/GenBank/DDBJ databases">
        <authorList>
            <person name="Ju K.-S."/>
            <person name="Doroghazi J.R."/>
            <person name="Metcalf W.W."/>
        </authorList>
    </citation>
    <scope>NUCLEOTIDE SEQUENCE [LARGE SCALE GENOMIC DNA]</scope>
    <source>
        <strain evidence="3">NRRL ISP-5002</strain>
    </source>
</reference>
<dbReference type="Gene3D" id="1.10.260.40">
    <property type="entry name" value="lambda repressor-like DNA-binding domains"/>
    <property type="match status" value="1"/>
</dbReference>
<dbReference type="Proteomes" id="UP000037982">
    <property type="component" value="Unassembled WGS sequence"/>
</dbReference>
<sequence>MPVRKEIDGSRSVPAFYGKELRWKREKAGRTLKETVEGSYFGTSYLSEIERGQRRIPETLASHIDRALETDGFFARHCEDVRNAKPSGHADYFAEVAEAAWRARDIEDWDPTLILGPLQLEPYIRAVVHAAHPEDTEEEVASKVAARREYAGRFESTTAPERWVVLHESILKQPIIGDDEMAEQLAHVAALARRRCFVPQILPVKGRAHPFMTGTTRIMTFCDAPPLVYVEGMYSGQTIDDSGIVRRYQKAYDRLRAAALPPEESLAMIEKAAEGYGNGKHPR</sequence>
<dbReference type="InterPro" id="IPR001387">
    <property type="entry name" value="Cro/C1-type_HTH"/>
</dbReference>
<feature type="domain" description="DUF5753" evidence="1">
    <location>
        <begin position="97"/>
        <end position="271"/>
    </location>
</feature>
<keyword evidence="3" id="KW-1185">Reference proteome</keyword>
<dbReference type="CDD" id="cd00093">
    <property type="entry name" value="HTH_XRE"/>
    <property type="match status" value="1"/>
</dbReference>